<dbReference type="InterPro" id="IPR000192">
    <property type="entry name" value="Aminotrans_V_dom"/>
</dbReference>
<keyword evidence="3" id="KW-0808">Transferase</keyword>
<dbReference type="EMBL" id="BAGZ01000002">
    <property type="protein sequence ID" value="GAB76648.1"/>
    <property type="molecule type" value="Genomic_DNA"/>
</dbReference>
<comment type="cofactor">
    <cofactor evidence="1">
        <name>pyridoxal 5'-phosphate</name>
        <dbReference type="ChEBI" id="CHEBI:597326"/>
    </cofactor>
</comment>
<dbReference type="STRING" id="100225.SAMN05421595_1781"/>
<evidence type="ECO:0000313" key="10">
    <source>
        <dbReference type="EMBL" id="GAB76648.1"/>
    </source>
</evidence>
<dbReference type="SUPFAM" id="SSF53383">
    <property type="entry name" value="PLP-dependent transferases"/>
    <property type="match status" value="1"/>
</dbReference>
<comment type="catalytic activity">
    <reaction evidence="8">
        <text>(sulfur carrier)-H + L-cysteine = (sulfur carrier)-SH + L-alanine</text>
        <dbReference type="Rhea" id="RHEA:43892"/>
        <dbReference type="Rhea" id="RHEA-COMP:14737"/>
        <dbReference type="Rhea" id="RHEA-COMP:14739"/>
        <dbReference type="ChEBI" id="CHEBI:29917"/>
        <dbReference type="ChEBI" id="CHEBI:35235"/>
        <dbReference type="ChEBI" id="CHEBI:57972"/>
        <dbReference type="ChEBI" id="CHEBI:64428"/>
        <dbReference type="EC" id="2.8.1.7"/>
    </reaction>
</comment>
<dbReference type="PANTHER" id="PTHR11601:SF34">
    <property type="entry name" value="CYSTEINE DESULFURASE"/>
    <property type="match status" value="1"/>
</dbReference>
<dbReference type="GO" id="GO:0031071">
    <property type="term" value="F:cysteine desulfurase activity"/>
    <property type="evidence" value="ECO:0007669"/>
    <property type="project" value="UniProtKB-EC"/>
</dbReference>
<evidence type="ECO:0000259" key="9">
    <source>
        <dbReference type="Pfam" id="PF00266"/>
    </source>
</evidence>
<dbReference type="GO" id="GO:0046872">
    <property type="term" value="F:metal ion binding"/>
    <property type="evidence" value="ECO:0007669"/>
    <property type="project" value="UniProtKB-KW"/>
</dbReference>
<evidence type="ECO:0000256" key="4">
    <source>
        <dbReference type="ARBA" id="ARBA00022723"/>
    </source>
</evidence>
<evidence type="ECO:0000256" key="7">
    <source>
        <dbReference type="ARBA" id="ARBA00023014"/>
    </source>
</evidence>
<evidence type="ECO:0000256" key="1">
    <source>
        <dbReference type="ARBA" id="ARBA00001933"/>
    </source>
</evidence>
<keyword evidence="6" id="KW-0408">Iron</keyword>
<proteinExistence type="inferred from homology"/>
<dbReference type="PIRSF" id="PIRSF005572">
    <property type="entry name" value="NifS"/>
    <property type="match status" value="1"/>
</dbReference>
<keyword evidence="5" id="KW-0663">Pyridoxal phosphate</keyword>
<protein>
    <submittedName>
        <fullName evidence="10">Cysteine desulfurase</fullName>
    </submittedName>
</protein>
<accession>K6V3J9</accession>
<dbReference type="OrthoDB" id="9808002at2"/>
<keyword evidence="7" id="KW-0411">Iron-sulfur</keyword>
<evidence type="ECO:0000256" key="5">
    <source>
        <dbReference type="ARBA" id="ARBA00022898"/>
    </source>
</evidence>
<dbReference type="InterPro" id="IPR015421">
    <property type="entry name" value="PyrdxlP-dep_Trfase_major"/>
</dbReference>
<dbReference type="Pfam" id="PF00266">
    <property type="entry name" value="Aminotran_5"/>
    <property type="match status" value="1"/>
</dbReference>
<gene>
    <name evidence="10" type="primary">iscS</name>
    <name evidence="10" type="ORF">AUCHE_02_00070</name>
</gene>
<dbReference type="GO" id="GO:0051536">
    <property type="term" value="F:iron-sulfur cluster binding"/>
    <property type="evidence" value="ECO:0007669"/>
    <property type="project" value="UniProtKB-KW"/>
</dbReference>
<dbReference type="InterPro" id="IPR016454">
    <property type="entry name" value="Cysteine_dSase"/>
</dbReference>
<reference evidence="10 11" key="1">
    <citation type="submission" date="2012-08" db="EMBL/GenBank/DDBJ databases">
        <title>Whole genome shotgun sequence of Austwickia chelonae NBRC 105200.</title>
        <authorList>
            <person name="Yoshida I."/>
            <person name="Hosoyama A."/>
            <person name="Tsuchikane K."/>
            <person name="Katsumata H."/>
            <person name="Ando Y."/>
            <person name="Ohji S."/>
            <person name="Hamada M."/>
            <person name="Tamura T."/>
            <person name="Yamazoe A."/>
            <person name="Yamazaki S."/>
            <person name="Fujita N."/>
        </authorList>
    </citation>
    <scope>NUCLEOTIDE SEQUENCE [LARGE SCALE GENOMIC DNA]</scope>
    <source>
        <strain evidence="10 11">NBRC 105200</strain>
    </source>
</reference>
<dbReference type="Gene3D" id="3.40.640.10">
    <property type="entry name" value="Type I PLP-dependent aspartate aminotransferase-like (Major domain)"/>
    <property type="match status" value="1"/>
</dbReference>
<sequence length="409" mass="42795">MSVYLDHAATSPILPEVAQAVHEAMLELGNPSSLHTCGRATRRRVEEAREDLAEALGARPSEVLFTSGGTESDNLAVKGLYRHVNASNPRRRRLVVSSAEHSAVLDSVEDLVAHEGAQVTWVDPGRDGVTRPEAFRAAVENTTLGGSDTVVAVLGMWANNETGVVQPVAEICALAREYDLPTFTDAVQAVGKVPVDFAASGATLLAATGHKIGGPVGAGILLAARDAPVRAISHGGGQERRLRSGTLAMPLIVGLAKAVRLAVDRRAEEAVRLAELRDRLIRGVLDTVEGARVTGVWEPGDAVGRAPTHAHVLIPGCEGDSLLFLLDAAGVSCSTGSACHAGVPQPSHVLLAMGYPEEEARGALRLTLGWSSTGEDVDVFLSALPEAVERAQRAHAATVARAVAREGAR</sequence>
<organism evidence="10 11">
    <name type="scientific">Austwickia chelonae NBRC 105200</name>
    <dbReference type="NCBI Taxonomy" id="1184607"/>
    <lineage>
        <taxon>Bacteria</taxon>
        <taxon>Bacillati</taxon>
        <taxon>Actinomycetota</taxon>
        <taxon>Actinomycetes</taxon>
        <taxon>Micrococcales</taxon>
        <taxon>Dermatophilaceae</taxon>
        <taxon>Austwickia</taxon>
    </lineage>
</organism>
<dbReference type="eggNOG" id="COG1104">
    <property type="taxonomic scope" value="Bacteria"/>
</dbReference>
<dbReference type="AlphaFoldDB" id="K6V3J9"/>
<feature type="domain" description="Aminotransferase class V" evidence="9">
    <location>
        <begin position="3"/>
        <end position="380"/>
    </location>
</feature>
<keyword evidence="4" id="KW-0479">Metal-binding</keyword>
<dbReference type="Gene3D" id="1.10.260.50">
    <property type="match status" value="1"/>
</dbReference>
<dbReference type="RefSeq" id="WP_006501399.1">
    <property type="nucleotide sequence ID" value="NZ_BAGZ01000002.1"/>
</dbReference>
<keyword evidence="11" id="KW-1185">Reference proteome</keyword>
<evidence type="ECO:0000256" key="8">
    <source>
        <dbReference type="ARBA" id="ARBA00050776"/>
    </source>
</evidence>
<dbReference type="PANTHER" id="PTHR11601">
    <property type="entry name" value="CYSTEINE DESULFURYLASE FAMILY MEMBER"/>
    <property type="match status" value="1"/>
</dbReference>
<name>K6V3J9_9MICO</name>
<dbReference type="Gene3D" id="3.90.1150.10">
    <property type="entry name" value="Aspartate Aminotransferase, domain 1"/>
    <property type="match status" value="1"/>
</dbReference>
<comment type="similarity">
    <text evidence="2">Belongs to the class-V pyridoxal-phosphate-dependent aminotransferase family. NifS/IscS subfamily.</text>
</comment>
<evidence type="ECO:0000256" key="2">
    <source>
        <dbReference type="ARBA" id="ARBA00006490"/>
    </source>
</evidence>
<evidence type="ECO:0000256" key="3">
    <source>
        <dbReference type="ARBA" id="ARBA00022679"/>
    </source>
</evidence>
<dbReference type="Proteomes" id="UP000008495">
    <property type="component" value="Unassembled WGS sequence"/>
</dbReference>
<evidence type="ECO:0000313" key="11">
    <source>
        <dbReference type="Proteomes" id="UP000008495"/>
    </source>
</evidence>
<dbReference type="InterPro" id="IPR015422">
    <property type="entry name" value="PyrdxlP-dep_Trfase_small"/>
</dbReference>
<evidence type="ECO:0000256" key="6">
    <source>
        <dbReference type="ARBA" id="ARBA00023004"/>
    </source>
</evidence>
<dbReference type="InterPro" id="IPR015424">
    <property type="entry name" value="PyrdxlP-dep_Trfase"/>
</dbReference>
<comment type="caution">
    <text evidence="10">The sequence shown here is derived from an EMBL/GenBank/DDBJ whole genome shotgun (WGS) entry which is preliminary data.</text>
</comment>